<dbReference type="InterPro" id="IPR008638">
    <property type="entry name" value="FhaB/CdiA-like_TPS"/>
</dbReference>
<dbReference type="EMBL" id="AAKYAN010000027">
    <property type="protein sequence ID" value="ECW8955376.1"/>
    <property type="molecule type" value="Genomic_DNA"/>
</dbReference>
<sequence>LPSGGKFTHGTSGSINKPNDKTMNIIGNGKNSVIQWGGGFSIGQGEKVNFGGKDKNYLNIAHGTSKSMIEGILNASGNNVFLINPNGVIITKTGTINANRFVASTSSMDSKSMQEFADGKYTNGKVIDYTTFSPVFKPSKVGNVVNMGNINANDVLLIGNKVDVQGGKIGNANSTTHLVGKNVYIDVDTKLNSTINVTATDGGYIQRQMIKFAEDKYNFGDNVKVNVVNYKDSNGKTHKGSSNFKKALTIGNMGNEKDNAIEWWHFAKGWNEGLGVTREIDEFRLVGDIDFSGNQGKGQEGKDWQNYANYCIDGLGCTSMIVGFDREKVFTKTFNGQGFTLKNINIFAKDLDDNKPTYVGIFGYTNEAHIENIIVDYDDGIVKGFLYVGGIVGFGRNGAFKNIILKNIGYLHGDGSNRGDFVNVGGFAGVLSGVDAYNIQIENIDKGIYGISSSSHSTINIGGFAGLIHSGNYNTIKLDYIGFIIAMGNWGSQRINEASLGGFVGFINTSISDKKSLVMENITLNKVRQIFSENYTNTMIGGFLGKGNFVSGFYSFKNIALNGMESIGVVNDYRDFIGGFAGYLDFWNSAQNNTFFENIFIYFEDRSWLGNESTNSDLFARSSDSLKINNVYVYYDKNGKFANFATNLNKVIEKPYISSDNLKQDFELKIKDIKTPNFIKNHSDVSLEQDDLNKEVITQIIEDITQKGYVVDIARLEKLLEDYNKFNENTTEGDKIAFIQTYFNIKDENEARGILQSLDFLSHYTETFDENKISNEAKDLFISLQNQSETTLANNKALFSYLNNNKDKLIAEYNKYKELEQIFKDKEQDYFKAQAEFNRLLDLVNKGELKYNDPKFTQAFDNWLNAYNDYSNAYVDTKNINDNIKSTYTKHINETLGYDNFNFNPFLLSLNPDVGKPEFPNIDNSQGGDLPDFEQTASLNLIGDNALDEEEKTEEVDETSLMQKSKTCIVSDNFKTMNPCIVGGL</sequence>
<dbReference type="InterPro" id="IPR012334">
    <property type="entry name" value="Pectin_lyas_fold"/>
</dbReference>
<dbReference type="Pfam" id="PF05860">
    <property type="entry name" value="TPS"/>
    <property type="match status" value="1"/>
</dbReference>
<evidence type="ECO:0000256" key="1">
    <source>
        <dbReference type="SAM" id="MobiDB-lite"/>
    </source>
</evidence>
<organism evidence="3 4">
    <name type="scientific">Campylobacter lari</name>
    <dbReference type="NCBI Taxonomy" id="201"/>
    <lineage>
        <taxon>Bacteria</taxon>
        <taxon>Pseudomonadati</taxon>
        <taxon>Campylobacterota</taxon>
        <taxon>Epsilonproteobacteria</taxon>
        <taxon>Campylobacterales</taxon>
        <taxon>Campylobacteraceae</taxon>
        <taxon>Campylobacter</taxon>
    </lineage>
</organism>
<proteinExistence type="predicted"/>
<evidence type="ECO:0000313" key="3">
    <source>
        <dbReference type="EMBL" id="ECW8955376.1"/>
    </source>
</evidence>
<feature type="domain" description="Filamentous haemagglutinin FhaB/tRNA nuclease CdiA-like TPS" evidence="2">
    <location>
        <begin position="1"/>
        <end position="111"/>
    </location>
</feature>
<feature type="non-terminal residue" evidence="3">
    <location>
        <position position="1"/>
    </location>
</feature>
<reference evidence="3 4" key="1">
    <citation type="submission" date="2019-09" db="EMBL/GenBank/DDBJ databases">
        <authorList>
            <consortium name="PulseNet: The National Subtyping Network for Foodborne Disease Surveillance"/>
            <person name="Tarr C.L."/>
            <person name="Trees E."/>
            <person name="Katz L.S."/>
            <person name="Carleton-Romer H.A."/>
            <person name="Stroika S."/>
            <person name="Kucerova Z."/>
            <person name="Roache K.F."/>
            <person name="Sabol A.L."/>
            <person name="Besser J."/>
            <person name="Gerner-Smidt P."/>
        </authorList>
    </citation>
    <scope>NUCLEOTIDE SEQUENCE [LARGE SCALE GENOMIC DNA]</scope>
    <source>
        <strain evidence="3 4">PNUSAC011760</strain>
    </source>
</reference>
<gene>
    <name evidence="3" type="ORF">F5R70_08105</name>
</gene>
<accession>A0A698FYM8</accession>
<evidence type="ECO:0000313" key="4">
    <source>
        <dbReference type="Proteomes" id="UP000440714"/>
    </source>
</evidence>
<name>A0A698FYM8_CAMLA</name>
<dbReference type="InterPro" id="IPR011050">
    <property type="entry name" value="Pectin_lyase_fold/virulence"/>
</dbReference>
<evidence type="ECO:0000259" key="2">
    <source>
        <dbReference type="SMART" id="SM00912"/>
    </source>
</evidence>
<dbReference type="Gene3D" id="2.160.20.10">
    <property type="entry name" value="Single-stranded right-handed beta-helix, Pectin lyase-like"/>
    <property type="match status" value="1"/>
</dbReference>
<dbReference type="SMART" id="SM00912">
    <property type="entry name" value="Haemagg_act"/>
    <property type="match status" value="1"/>
</dbReference>
<protein>
    <submittedName>
        <fullName evidence="3">Filamentous hemagglutinin N-terminal domain-containing protein</fullName>
    </submittedName>
</protein>
<dbReference type="AlphaFoldDB" id="A0A698FYM8"/>
<feature type="region of interest" description="Disordered" evidence="1">
    <location>
        <begin position="1"/>
        <end position="21"/>
    </location>
</feature>
<dbReference type="SUPFAM" id="SSF51126">
    <property type="entry name" value="Pectin lyase-like"/>
    <property type="match status" value="1"/>
</dbReference>
<dbReference type="NCBIfam" id="TIGR01901">
    <property type="entry name" value="adhes_NPXG"/>
    <property type="match status" value="1"/>
</dbReference>
<comment type="caution">
    <text evidence="3">The sequence shown here is derived from an EMBL/GenBank/DDBJ whole genome shotgun (WGS) entry which is preliminary data.</text>
</comment>
<dbReference type="Proteomes" id="UP000440714">
    <property type="component" value="Unassembled WGS sequence"/>
</dbReference>